<accession>A0ABR5Z197</accession>
<sequence length="327" mass="34112">MGGAGVVGRWAAQYLRAAHPEIPILVGGRNLAKAEQAAAEITNATGVAIDLRADDLGLGDVPVSAVAVLFMDERIAGLRFAQARGVPHISISPGINEMAPEVAAYIHNPSAAPVILGTEWLVGATSMMTLGFAKAFGRVDTIAIGALLDEQDAFGPAALADLERQTKTMPAALVRRDGVYTWLAGDDAKTSFAAVDGTRMVAMAFSPYDVVGLATALGAQNVQFNLALGESSTRRNGESMSTEILIELRGSDHAGRPLRTRHAVVHPEGQMPLTGLGVALLLERVTGLDGSAAVQAGLYFPLQLLDPATYVARLKQAGGEILALEVA</sequence>
<gene>
    <name evidence="1" type="ORF">G7026_11390</name>
</gene>
<protein>
    <submittedName>
        <fullName evidence="1">NAD(P)-dependent oxidoreductase</fullName>
    </submittedName>
</protein>
<dbReference type="EMBL" id="JAAMRF010000005">
    <property type="protein sequence ID" value="MBA1273961.1"/>
    <property type="molecule type" value="Genomic_DNA"/>
</dbReference>
<reference evidence="1 2" key="1">
    <citation type="submission" date="2020-02" db="EMBL/GenBank/DDBJ databases">
        <title>Synteny-based analysis reveals conserved mechanism for high triclosan tolerance in Pseudomonas, as well as instances of horizontal transfer.</title>
        <authorList>
            <person name="Mcfarland A.G."/>
            <person name="Bertucci H.K."/>
            <person name="Litmann E."/>
            <person name="Shen J."/>
            <person name="Huttenhower C."/>
            <person name="Hartmann E.M."/>
        </authorList>
    </citation>
    <scope>NUCLEOTIDE SEQUENCE [LARGE SCALE GENOMIC DNA]</scope>
    <source>
        <strain evidence="1 2">115A1</strain>
    </source>
</reference>
<organism evidence="1 2">
    <name type="scientific">Stutzerimonas azotifigens</name>
    <dbReference type="NCBI Taxonomy" id="291995"/>
    <lineage>
        <taxon>Bacteria</taxon>
        <taxon>Pseudomonadati</taxon>
        <taxon>Pseudomonadota</taxon>
        <taxon>Gammaproteobacteria</taxon>
        <taxon>Pseudomonadales</taxon>
        <taxon>Pseudomonadaceae</taxon>
        <taxon>Stutzerimonas</taxon>
    </lineage>
</organism>
<name>A0ABR5Z197_9GAMM</name>
<dbReference type="InterPro" id="IPR036291">
    <property type="entry name" value="NAD(P)-bd_dom_sf"/>
</dbReference>
<evidence type="ECO:0000313" key="1">
    <source>
        <dbReference type="EMBL" id="MBA1273961.1"/>
    </source>
</evidence>
<comment type="caution">
    <text evidence="1">The sequence shown here is derived from an EMBL/GenBank/DDBJ whole genome shotgun (WGS) entry which is preliminary data.</text>
</comment>
<dbReference type="Proteomes" id="UP000786387">
    <property type="component" value="Unassembled WGS sequence"/>
</dbReference>
<keyword evidence="2" id="KW-1185">Reference proteome</keyword>
<proteinExistence type="predicted"/>
<evidence type="ECO:0000313" key="2">
    <source>
        <dbReference type="Proteomes" id="UP000786387"/>
    </source>
</evidence>
<dbReference type="SUPFAM" id="SSF51735">
    <property type="entry name" value="NAD(P)-binding Rossmann-fold domains"/>
    <property type="match status" value="1"/>
</dbReference>
<dbReference type="Gene3D" id="3.40.50.720">
    <property type="entry name" value="NAD(P)-binding Rossmann-like Domain"/>
    <property type="match status" value="1"/>
</dbReference>